<dbReference type="PROSITE" id="PS51462">
    <property type="entry name" value="NUDIX"/>
    <property type="match status" value="1"/>
</dbReference>
<name>A0ABV5D248_9ACTN</name>
<evidence type="ECO:0000313" key="2">
    <source>
        <dbReference type="EMBL" id="MFB6398338.1"/>
    </source>
</evidence>
<reference evidence="2 3" key="1">
    <citation type="submission" date="2024-04" db="EMBL/GenBank/DDBJ databases">
        <title>Polymorphospora sp. isolated from Baiyangdian Lake in Xiong'an New Area.</title>
        <authorList>
            <person name="Zhang X."/>
            <person name="Liu J."/>
        </authorList>
    </citation>
    <scope>NUCLEOTIDE SEQUENCE [LARGE SCALE GENOMIC DNA]</scope>
    <source>
        <strain evidence="2 3">2-325</strain>
    </source>
</reference>
<comment type="caution">
    <text evidence="2">The sequence shown here is derived from an EMBL/GenBank/DDBJ whole genome shotgun (WGS) entry which is preliminary data.</text>
</comment>
<evidence type="ECO:0000259" key="1">
    <source>
        <dbReference type="PROSITE" id="PS51462"/>
    </source>
</evidence>
<dbReference type="Proteomes" id="UP001582793">
    <property type="component" value="Unassembled WGS sequence"/>
</dbReference>
<accession>A0ABV5D248</accession>
<dbReference type="Pfam" id="PF00293">
    <property type="entry name" value="NUDIX"/>
    <property type="match status" value="1"/>
</dbReference>
<keyword evidence="3" id="KW-1185">Reference proteome</keyword>
<organism evidence="2 3">
    <name type="scientific">Polymorphospora lycopeni</name>
    <dbReference type="NCBI Taxonomy" id="3140240"/>
    <lineage>
        <taxon>Bacteria</taxon>
        <taxon>Bacillati</taxon>
        <taxon>Actinomycetota</taxon>
        <taxon>Actinomycetes</taxon>
        <taxon>Micromonosporales</taxon>
        <taxon>Micromonosporaceae</taxon>
        <taxon>Polymorphospora</taxon>
    </lineage>
</organism>
<gene>
    <name evidence="2" type="ORF">AAFH96_35485</name>
</gene>
<dbReference type="SUPFAM" id="SSF55811">
    <property type="entry name" value="Nudix"/>
    <property type="match status" value="1"/>
</dbReference>
<evidence type="ECO:0000313" key="3">
    <source>
        <dbReference type="Proteomes" id="UP001582793"/>
    </source>
</evidence>
<proteinExistence type="predicted"/>
<feature type="domain" description="Nudix hydrolase" evidence="1">
    <location>
        <begin position="36"/>
        <end position="164"/>
    </location>
</feature>
<dbReference type="InterPro" id="IPR015797">
    <property type="entry name" value="NUDIX_hydrolase-like_dom_sf"/>
</dbReference>
<dbReference type="InterPro" id="IPR000086">
    <property type="entry name" value="NUDIX_hydrolase_dom"/>
</dbReference>
<sequence>MGEHLQARDLEEMVSRSNGQDWSVSWHPGASAPAGRSHGTAGICVTADAQLVLISHDGTHWGFPAGRPEGDETPLETLRREVLEEACAVVGDARLLGYSRSRCLRGHERGLVLVRSYWWAEVELLAWRPRFEITHRRIIPVTEATDVVRDPDEAATRIALRALDEAGLG</sequence>
<protein>
    <submittedName>
        <fullName evidence="2">NUDIX domain-containing protein</fullName>
    </submittedName>
</protein>
<dbReference type="RefSeq" id="WP_375737138.1">
    <property type="nucleotide sequence ID" value="NZ_JBCGDC010000228.1"/>
</dbReference>
<dbReference type="EMBL" id="JBCGDC010000228">
    <property type="protein sequence ID" value="MFB6398338.1"/>
    <property type="molecule type" value="Genomic_DNA"/>
</dbReference>
<dbReference type="Gene3D" id="3.90.79.10">
    <property type="entry name" value="Nucleoside Triphosphate Pyrophosphohydrolase"/>
    <property type="match status" value="1"/>
</dbReference>